<sequence length="146" mass="14561">MRVNIVFLAALFATRTVSQIVGLPACSQSCIGGFAGCQNGDVNCICSNKPLIDDLACCVSKRCNTADQAAVIAFAKLICKGSKVTDLPQTATCAADAGRASNATLSTTSTSAPAATSASVVATTSAASPAQTGAAPLYAGERVHSS</sequence>
<comment type="similarity">
    <text evidence="3">Belongs to the RBT5 family.</text>
</comment>
<keyword evidence="18" id="KW-1185">Reference proteome</keyword>
<dbReference type="InterPro" id="IPR008427">
    <property type="entry name" value="Extracellular_membr_CFEM_dom"/>
</dbReference>
<dbReference type="Pfam" id="PF05730">
    <property type="entry name" value="CFEM"/>
    <property type="match status" value="1"/>
</dbReference>
<evidence type="ECO:0000313" key="18">
    <source>
        <dbReference type="Proteomes" id="UP000504637"/>
    </source>
</evidence>
<evidence type="ECO:0000256" key="2">
    <source>
        <dbReference type="ARBA" id="ARBA00004613"/>
    </source>
</evidence>
<evidence type="ECO:0000259" key="17">
    <source>
        <dbReference type="PROSITE" id="PS52012"/>
    </source>
</evidence>
<proteinExistence type="inferred from homology"/>
<keyword evidence="12 15" id="KW-1015">Disulfide bond</keyword>
<evidence type="ECO:0000256" key="5">
    <source>
        <dbReference type="ARBA" id="ARBA00022525"/>
    </source>
</evidence>
<evidence type="ECO:0000256" key="6">
    <source>
        <dbReference type="ARBA" id="ARBA00022617"/>
    </source>
</evidence>
<keyword evidence="9 16" id="KW-0732">Signal</keyword>
<gene>
    <name evidence="19" type="ORF">K489DRAFT_408564</name>
</gene>
<evidence type="ECO:0000256" key="7">
    <source>
        <dbReference type="ARBA" id="ARBA00022622"/>
    </source>
</evidence>
<evidence type="ECO:0000256" key="3">
    <source>
        <dbReference type="ARBA" id="ARBA00010031"/>
    </source>
</evidence>
<name>A0A6J3M946_9PEZI</name>
<comment type="subcellular location">
    <subcellularLocation>
        <location evidence="1">Cell membrane</location>
        <topology evidence="1">Lipid-anchor</topology>
        <topology evidence="1">GPI-anchor</topology>
    </subcellularLocation>
    <subcellularLocation>
        <location evidence="2">Secreted</location>
    </subcellularLocation>
</comment>
<evidence type="ECO:0000256" key="15">
    <source>
        <dbReference type="PROSITE-ProRule" id="PRU01356"/>
    </source>
</evidence>
<keyword evidence="7" id="KW-0336">GPI-anchor</keyword>
<evidence type="ECO:0000256" key="11">
    <source>
        <dbReference type="ARBA" id="ARBA00023136"/>
    </source>
</evidence>
<feature type="signal peptide" evidence="16">
    <location>
        <begin position="1"/>
        <end position="18"/>
    </location>
</feature>
<dbReference type="GO" id="GO:0005886">
    <property type="term" value="C:plasma membrane"/>
    <property type="evidence" value="ECO:0007669"/>
    <property type="project" value="UniProtKB-SubCell"/>
</dbReference>
<evidence type="ECO:0000256" key="9">
    <source>
        <dbReference type="ARBA" id="ARBA00022729"/>
    </source>
</evidence>
<feature type="binding site" description="axial binding residue" evidence="15">
    <location>
        <position position="41"/>
    </location>
    <ligand>
        <name>heme</name>
        <dbReference type="ChEBI" id="CHEBI:30413"/>
    </ligand>
    <ligandPart>
        <name>Fe</name>
        <dbReference type="ChEBI" id="CHEBI:18248"/>
    </ligandPart>
</feature>
<dbReference type="GeneID" id="54365290"/>
<keyword evidence="6 15" id="KW-0349">Heme</keyword>
<evidence type="ECO:0000256" key="13">
    <source>
        <dbReference type="ARBA" id="ARBA00023180"/>
    </source>
</evidence>
<dbReference type="OrthoDB" id="3065412at2759"/>
<reference evidence="19" key="3">
    <citation type="submission" date="2025-08" db="UniProtKB">
        <authorList>
            <consortium name="RefSeq"/>
        </authorList>
    </citation>
    <scope>IDENTIFICATION</scope>
    <source>
        <strain evidence="19">CBS 342.82</strain>
    </source>
</reference>
<keyword evidence="14" id="KW-0449">Lipoprotein</keyword>
<evidence type="ECO:0000256" key="4">
    <source>
        <dbReference type="ARBA" id="ARBA00022475"/>
    </source>
</evidence>
<keyword evidence="10 15" id="KW-0408">Iron</keyword>
<evidence type="ECO:0000256" key="8">
    <source>
        <dbReference type="ARBA" id="ARBA00022723"/>
    </source>
</evidence>
<dbReference type="RefSeq" id="XP_033461175.1">
    <property type="nucleotide sequence ID" value="XM_033607490.1"/>
</dbReference>
<feature type="domain" description="CFEM" evidence="17">
    <location>
        <begin position="1"/>
        <end position="107"/>
    </location>
</feature>
<evidence type="ECO:0000256" key="10">
    <source>
        <dbReference type="ARBA" id="ARBA00023004"/>
    </source>
</evidence>
<keyword evidence="13" id="KW-0325">Glycoprotein</keyword>
<dbReference type="PANTHER" id="PTHR37928">
    <property type="entry name" value="CFEM DOMAIN PROTEIN (AFU_ORTHOLOGUE AFUA_6G14090)"/>
    <property type="match status" value="1"/>
</dbReference>
<keyword evidence="11" id="KW-0472">Membrane</keyword>
<keyword evidence="5" id="KW-0964">Secreted</keyword>
<feature type="disulfide bond" evidence="15">
    <location>
        <begin position="37"/>
        <end position="44"/>
    </location>
</feature>
<keyword evidence="8 15" id="KW-0479">Metal-binding</keyword>
<evidence type="ECO:0000313" key="19">
    <source>
        <dbReference type="RefSeq" id="XP_033461175.1"/>
    </source>
</evidence>
<comment type="caution">
    <text evidence="15">Lacks conserved residue(s) required for the propagation of feature annotation.</text>
</comment>
<feature type="disulfide bond" evidence="15">
    <location>
        <begin position="46"/>
        <end position="79"/>
    </location>
</feature>
<evidence type="ECO:0000256" key="12">
    <source>
        <dbReference type="ARBA" id="ARBA00023157"/>
    </source>
</evidence>
<organism evidence="19">
    <name type="scientific">Dissoconium aciculare CBS 342.82</name>
    <dbReference type="NCBI Taxonomy" id="1314786"/>
    <lineage>
        <taxon>Eukaryota</taxon>
        <taxon>Fungi</taxon>
        <taxon>Dikarya</taxon>
        <taxon>Ascomycota</taxon>
        <taxon>Pezizomycotina</taxon>
        <taxon>Dothideomycetes</taxon>
        <taxon>Dothideomycetidae</taxon>
        <taxon>Mycosphaerellales</taxon>
        <taxon>Dissoconiaceae</taxon>
        <taxon>Dissoconium</taxon>
    </lineage>
</organism>
<reference evidence="19" key="2">
    <citation type="submission" date="2020-04" db="EMBL/GenBank/DDBJ databases">
        <authorList>
            <consortium name="NCBI Genome Project"/>
        </authorList>
    </citation>
    <scope>NUCLEOTIDE SEQUENCE</scope>
    <source>
        <strain evidence="19">CBS 342.82</strain>
    </source>
</reference>
<dbReference type="GO" id="GO:0046872">
    <property type="term" value="F:metal ion binding"/>
    <property type="evidence" value="ECO:0007669"/>
    <property type="project" value="UniProtKB-UniRule"/>
</dbReference>
<evidence type="ECO:0000256" key="16">
    <source>
        <dbReference type="SAM" id="SignalP"/>
    </source>
</evidence>
<dbReference type="InterPro" id="IPR051735">
    <property type="entry name" value="CFEM_domain"/>
</dbReference>
<evidence type="ECO:0000256" key="1">
    <source>
        <dbReference type="ARBA" id="ARBA00004609"/>
    </source>
</evidence>
<protein>
    <recommendedName>
        <fullName evidence="17">CFEM domain-containing protein</fullName>
    </recommendedName>
</protein>
<dbReference type="GO" id="GO:0098552">
    <property type="term" value="C:side of membrane"/>
    <property type="evidence" value="ECO:0007669"/>
    <property type="project" value="UniProtKB-KW"/>
</dbReference>
<keyword evidence="4" id="KW-1003">Cell membrane</keyword>
<dbReference type="Proteomes" id="UP000504637">
    <property type="component" value="Unplaced"/>
</dbReference>
<accession>A0A6J3M946</accession>
<dbReference type="PANTHER" id="PTHR37928:SF2">
    <property type="entry name" value="GPI ANCHORED CFEM DOMAIN PROTEIN (AFU_ORTHOLOGUE AFUA_6G10580)"/>
    <property type="match status" value="1"/>
</dbReference>
<evidence type="ECO:0000256" key="14">
    <source>
        <dbReference type="ARBA" id="ARBA00023288"/>
    </source>
</evidence>
<dbReference type="AlphaFoldDB" id="A0A6J3M946"/>
<reference evidence="19" key="1">
    <citation type="submission" date="2020-01" db="EMBL/GenBank/DDBJ databases">
        <authorList>
            <consortium name="DOE Joint Genome Institute"/>
            <person name="Haridas S."/>
            <person name="Albert R."/>
            <person name="Binder M."/>
            <person name="Bloem J."/>
            <person name="Labutti K."/>
            <person name="Salamov A."/>
            <person name="Andreopoulos B."/>
            <person name="Baker S.E."/>
            <person name="Barry K."/>
            <person name="Bills G."/>
            <person name="Bluhm B.H."/>
            <person name="Cannon C."/>
            <person name="Castanera R."/>
            <person name="Culley D.E."/>
            <person name="Daum C."/>
            <person name="Ezra D."/>
            <person name="Gonzalez J.B."/>
            <person name="Henrissat B."/>
            <person name="Kuo A."/>
            <person name="Liang C."/>
            <person name="Lipzen A."/>
            <person name="Lutzoni F."/>
            <person name="Magnuson J."/>
            <person name="Mondo S."/>
            <person name="Nolan M."/>
            <person name="Ohm R."/>
            <person name="Pangilinan J."/>
            <person name="Park H.-J."/>
            <person name="Ramirez L."/>
            <person name="Alfaro M."/>
            <person name="Sun H."/>
            <person name="Tritt A."/>
            <person name="Yoshinaga Y."/>
            <person name="Zwiers L.-H."/>
            <person name="Turgeon B.G."/>
            <person name="Goodwin S.B."/>
            <person name="Spatafora J.W."/>
            <person name="Crous P.W."/>
            <person name="Grigoriev I.V."/>
        </authorList>
    </citation>
    <scope>NUCLEOTIDE SEQUENCE</scope>
    <source>
        <strain evidence="19">CBS 342.82</strain>
    </source>
</reference>
<dbReference type="PROSITE" id="PS52012">
    <property type="entry name" value="CFEM"/>
    <property type="match status" value="1"/>
</dbReference>
<dbReference type="GO" id="GO:0005576">
    <property type="term" value="C:extracellular region"/>
    <property type="evidence" value="ECO:0007669"/>
    <property type="project" value="UniProtKB-SubCell"/>
</dbReference>
<feature type="chain" id="PRO_5027066772" description="CFEM domain-containing protein" evidence="16">
    <location>
        <begin position="19"/>
        <end position="146"/>
    </location>
</feature>